<name>A0A0W1KMV4_9ACTO</name>
<accession>A0A0W1KMV4</accession>
<dbReference type="GO" id="GO:0005524">
    <property type="term" value="F:ATP binding"/>
    <property type="evidence" value="ECO:0007669"/>
    <property type="project" value="UniProtKB-KW"/>
</dbReference>
<dbReference type="PANTHER" id="PTHR43785">
    <property type="entry name" value="GAMMA-GLUTAMYLPUTRESCINE SYNTHETASE"/>
    <property type="match status" value="1"/>
</dbReference>
<dbReference type="InterPro" id="IPR036651">
    <property type="entry name" value="Gln_synt_N_sf"/>
</dbReference>
<dbReference type="SUPFAM" id="SSF54368">
    <property type="entry name" value="Glutamine synthetase, N-terminal domain"/>
    <property type="match status" value="1"/>
</dbReference>
<dbReference type="EC" id="6.3.1.-" evidence="13"/>
<evidence type="ECO:0000256" key="2">
    <source>
        <dbReference type="ARBA" id="ARBA00009897"/>
    </source>
</evidence>
<dbReference type="SMART" id="SM01230">
    <property type="entry name" value="Gln-synt_C"/>
    <property type="match status" value="1"/>
</dbReference>
<protein>
    <submittedName>
        <fullName evidence="13">Glutamine synthetase family protein</fullName>
        <ecNumber evidence="13">6.3.1.-</ecNumber>
    </submittedName>
    <submittedName>
        <fullName evidence="12">Putative glutamine synthetase 2</fullName>
        <ecNumber evidence="12">6.3.1.2</ecNumber>
    </submittedName>
</protein>
<feature type="domain" description="GS beta-grasp" evidence="10">
    <location>
        <begin position="15"/>
        <end position="100"/>
    </location>
</feature>
<comment type="similarity">
    <text evidence="2 8 9">Belongs to the glutamine synthetase family.</text>
</comment>
<dbReference type="Pfam" id="PF03951">
    <property type="entry name" value="Gln-synt_N"/>
    <property type="match status" value="1"/>
</dbReference>
<evidence type="ECO:0000256" key="5">
    <source>
        <dbReference type="ARBA" id="ARBA00022741"/>
    </source>
</evidence>
<evidence type="ECO:0000256" key="3">
    <source>
        <dbReference type="ARBA" id="ARBA00022598"/>
    </source>
</evidence>
<evidence type="ECO:0000256" key="4">
    <source>
        <dbReference type="ARBA" id="ARBA00022723"/>
    </source>
</evidence>
<dbReference type="GO" id="GO:0004356">
    <property type="term" value="F:glutamine synthetase activity"/>
    <property type="evidence" value="ECO:0007669"/>
    <property type="project" value="UniProtKB-EC"/>
</dbReference>
<dbReference type="STRING" id="59561.AQZ59_00181"/>
<comment type="cofactor">
    <cofactor evidence="1">
        <name>Mg(2+)</name>
        <dbReference type="ChEBI" id="CHEBI:18420"/>
    </cofactor>
</comment>
<evidence type="ECO:0000256" key="1">
    <source>
        <dbReference type="ARBA" id="ARBA00001946"/>
    </source>
</evidence>
<evidence type="ECO:0000256" key="9">
    <source>
        <dbReference type="RuleBase" id="RU000384"/>
    </source>
</evidence>
<dbReference type="EMBL" id="LNIZ01000001">
    <property type="protein sequence ID" value="KTF04878.1"/>
    <property type="molecule type" value="Genomic_DNA"/>
</dbReference>
<dbReference type="OrthoDB" id="9807095at2"/>
<keyword evidence="6" id="KW-0067">ATP-binding</keyword>
<dbReference type="Proteomes" id="UP001225576">
    <property type="component" value="Unassembled WGS sequence"/>
</dbReference>
<evidence type="ECO:0000259" key="10">
    <source>
        <dbReference type="PROSITE" id="PS51986"/>
    </source>
</evidence>
<dbReference type="InterPro" id="IPR027303">
    <property type="entry name" value="Gln_synth_gly_rich_site"/>
</dbReference>
<keyword evidence="7" id="KW-0460">Magnesium</keyword>
<gene>
    <name evidence="12" type="primary">glnA_1</name>
    <name evidence="12" type="ORF">AQZ59_00181</name>
    <name evidence="13" type="ORF">QP858_07435</name>
</gene>
<evidence type="ECO:0000313" key="13">
    <source>
        <dbReference type="EMBL" id="MDK8602285.1"/>
    </source>
</evidence>
<dbReference type="SUPFAM" id="SSF55931">
    <property type="entry name" value="Glutamine synthetase/guanido kinase"/>
    <property type="match status" value="1"/>
</dbReference>
<keyword evidence="3 12" id="KW-0436">Ligase</keyword>
<dbReference type="PATRIC" id="fig|59561.3.peg.180"/>
<keyword evidence="5" id="KW-0547">Nucleotide-binding</keyword>
<evidence type="ECO:0000256" key="8">
    <source>
        <dbReference type="PROSITE-ProRule" id="PRU01330"/>
    </source>
</evidence>
<dbReference type="Pfam" id="PF00120">
    <property type="entry name" value="Gln-synt_C"/>
    <property type="match status" value="1"/>
</dbReference>
<dbReference type="AlphaFoldDB" id="A0A0W1KMV4"/>
<evidence type="ECO:0000256" key="6">
    <source>
        <dbReference type="ARBA" id="ARBA00022840"/>
    </source>
</evidence>
<evidence type="ECO:0000313" key="14">
    <source>
        <dbReference type="Proteomes" id="UP000054404"/>
    </source>
</evidence>
<dbReference type="GO" id="GO:0006542">
    <property type="term" value="P:glutamine biosynthetic process"/>
    <property type="evidence" value="ECO:0007669"/>
    <property type="project" value="InterPro"/>
</dbReference>
<reference evidence="12 14" key="1">
    <citation type="submission" date="2015-11" db="EMBL/GenBank/DDBJ databases">
        <title>Draft Genome Sequence of the Type Strain Trueperella bernardiae LCDC 89-0504T, Isolated from Blood Culture.</title>
        <authorList>
            <person name="Bernier A.-M."/>
            <person name="Bernard K."/>
        </authorList>
    </citation>
    <scope>NUCLEOTIDE SEQUENCE [LARGE SCALE GENOMIC DNA]</scope>
    <source>
        <strain evidence="12 14">LCDC 89-0504</strain>
    </source>
</reference>
<dbReference type="RefSeq" id="WP_062612273.1">
    <property type="nucleotide sequence ID" value="NZ_CALTZF010000001.1"/>
</dbReference>
<dbReference type="Gene3D" id="3.10.20.70">
    <property type="entry name" value="Glutamine synthetase, N-terminal domain"/>
    <property type="match status" value="1"/>
</dbReference>
<evidence type="ECO:0000313" key="12">
    <source>
        <dbReference type="EMBL" id="KTF04878.1"/>
    </source>
</evidence>
<dbReference type="EC" id="6.3.1.2" evidence="12"/>
<dbReference type="EMBL" id="JASPDQ010000018">
    <property type="protein sequence ID" value="MDK8602285.1"/>
    <property type="molecule type" value="Genomic_DNA"/>
</dbReference>
<keyword evidence="4" id="KW-0479">Metal-binding</keyword>
<dbReference type="Gene3D" id="3.30.590.10">
    <property type="entry name" value="Glutamine synthetase/guanido kinase, catalytic domain"/>
    <property type="match status" value="1"/>
</dbReference>
<comment type="caution">
    <text evidence="12">The sequence shown here is derived from an EMBL/GenBank/DDBJ whole genome shotgun (WGS) entry which is preliminary data.</text>
</comment>
<dbReference type="InterPro" id="IPR014746">
    <property type="entry name" value="Gln_synth/guanido_kin_cat_dom"/>
</dbReference>
<dbReference type="PANTHER" id="PTHR43785:SF11">
    <property type="entry name" value="GAMMA-GLUTAMYLPOLYAMINE SYNTHETASE GLNA2"/>
    <property type="match status" value="1"/>
</dbReference>
<keyword evidence="14" id="KW-1185">Reference proteome</keyword>
<reference evidence="13" key="2">
    <citation type="submission" date="2023-05" db="EMBL/GenBank/DDBJ databases">
        <title>Genomic Catalog of Human Bladder Bacteria.</title>
        <authorList>
            <person name="Du J."/>
        </authorList>
    </citation>
    <scope>NUCLEOTIDE SEQUENCE</scope>
    <source>
        <strain evidence="13">UMB1304A</strain>
    </source>
</reference>
<dbReference type="PROSITE" id="PS51986">
    <property type="entry name" value="GS_BETA_GRASP"/>
    <property type="match status" value="1"/>
</dbReference>
<organism evidence="12 14">
    <name type="scientific">Trueperella bernardiae</name>
    <dbReference type="NCBI Taxonomy" id="59561"/>
    <lineage>
        <taxon>Bacteria</taxon>
        <taxon>Bacillati</taxon>
        <taxon>Actinomycetota</taxon>
        <taxon>Actinomycetes</taxon>
        <taxon>Actinomycetales</taxon>
        <taxon>Actinomycetaceae</taxon>
        <taxon>Trueperella</taxon>
    </lineage>
</organism>
<evidence type="ECO:0000256" key="7">
    <source>
        <dbReference type="ARBA" id="ARBA00022842"/>
    </source>
</evidence>
<dbReference type="PROSITE" id="PS00181">
    <property type="entry name" value="GLNA_ATP"/>
    <property type="match status" value="1"/>
</dbReference>
<proteinExistence type="inferred from homology"/>
<dbReference type="InterPro" id="IPR008147">
    <property type="entry name" value="Gln_synt_N"/>
</dbReference>
<dbReference type="GO" id="GO:0046872">
    <property type="term" value="F:metal ion binding"/>
    <property type="evidence" value="ECO:0007669"/>
    <property type="project" value="UniProtKB-KW"/>
</dbReference>
<dbReference type="PROSITE" id="PS51987">
    <property type="entry name" value="GS_CATALYTIC"/>
    <property type="match status" value="1"/>
</dbReference>
<dbReference type="InterPro" id="IPR008146">
    <property type="entry name" value="Gln_synth_cat_dom"/>
</dbReference>
<feature type="domain" description="GS catalytic" evidence="11">
    <location>
        <begin position="107"/>
        <end position="444"/>
    </location>
</feature>
<sequence>MNPQSEYVLREVDDHDVRFIRLWFTDITGTLKSVAIAPAELEAAFEGGISFDGSAVQGLTRGHESDMVMRPDPSTFQLLSWGEDDSPSARMFCSIYTPDGEPARSDPRAVLERALERAANMGFSFYAQPECEFYLFHPTTDEHAAPVPIDNGSYFDHVTRSIAQSFRSRAVKTLEDMGITVEFSHHEIGPGQNEIDLRRSDALTMADQIMTLRVVVEQVAISQGVMASFMPKPLIDAAGSAMHTHFSLFEGNKNAFYDPLATFHLSPTGRKFVAGLLRHAPQITAITNQHVNSYKRLWAGYEAPNYVSWGNSHTSLVRIPALDQGDPESARVEYRALDSAANPYLAFAVILNAGLAGIEGDYELPEDLDVDVSELTDLERRAMGLRALPASLSDALKEMRESELVADTLGEDAFAYFLRNKRHEWEAYRHQVTPFERRAFMTSN</sequence>
<evidence type="ECO:0000259" key="11">
    <source>
        <dbReference type="PROSITE" id="PS51987"/>
    </source>
</evidence>
<dbReference type="Proteomes" id="UP000054404">
    <property type="component" value="Unassembled WGS sequence"/>
</dbReference>